<dbReference type="EMBL" id="BK014088">
    <property type="protein sequence ID" value="DAD52384.1"/>
    <property type="molecule type" value="Genomic_RNA"/>
</dbReference>
<dbReference type="EC" id="2.7.7.48" evidence="1"/>
<dbReference type="GO" id="GO:0039694">
    <property type="term" value="P:viral RNA genome replication"/>
    <property type="evidence" value="ECO:0007669"/>
    <property type="project" value="InterPro"/>
</dbReference>
<feature type="binding site" evidence="9">
    <location>
        <position position="265"/>
    </location>
    <ligand>
        <name>Mg(2+)</name>
        <dbReference type="ChEBI" id="CHEBI:18420"/>
        <label>2</label>
    </ligand>
</feature>
<evidence type="ECO:0000256" key="7">
    <source>
        <dbReference type="ARBA" id="ARBA00030248"/>
    </source>
</evidence>
<dbReference type="InterPro" id="IPR005093">
    <property type="entry name" value="RNArep_beta"/>
</dbReference>
<dbReference type="GO" id="GO:0046872">
    <property type="term" value="F:metal ion binding"/>
    <property type="evidence" value="ECO:0007669"/>
    <property type="project" value="UniProtKB-KW"/>
</dbReference>
<dbReference type="GO" id="GO:0003968">
    <property type="term" value="F:RNA-directed RNA polymerase activity"/>
    <property type="evidence" value="ECO:0007669"/>
    <property type="project" value="UniProtKB-KW"/>
</dbReference>
<accession>A0A8S5L3W7</accession>
<protein>
    <recommendedName>
        <fullName evidence="1">RNA-directed RNA polymerase</fullName>
        <ecNumber evidence="1">2.7.7.48</ecNumber>
    </recommendedName>
    <alternativeName>
        <fullName evidence="7">RNA replicase beta chain</fullName>
    </alternativeName>
</protein>
<dbReference type="InterPro" id="IPR007096">
    <property type="entry name" value="RNA-dir_Rpol_cat_phage"/>
</dbReference>
<proteinExistence type="predicted"/>
<evidence type="ECO:0000256" key="1">
    <source>
        <dbReference type="ARBA" id="ARBA00012494"/>
    </source>
</evidence>
<reference evidence="11" key="1">
    <citation type="submission" date="2020-09" db="EMBL/GenBank/DDBJ databases">
        <title>Leviviricetes taxonomy.</title>
        <authorList>
            <person name="Stockdale S.R."/>
            <person name="Callanan J."/>
            <person name="Adriaenssens E.M."/>
            <person name="Kuhn J.H."/>
            <person name="Rumnieks J."/>
            <person name="Shkoporov A."/>
            <person name="Draper L.A."/>
            <person name="Ross P."/>
            <person name="Hill C."/>
        </authorList>
    </citation>
    <scope>NUCLEOTIDE SEQUENCE</scope>
</reference>
<dbReference type="Proteomes" id="UP000683110">
    <property type="component" value="Segment"/>
</dbReference>
<evidence type="ECO:0000313" key="12">
    <source>
        <dbReference type="Proteomes" id="UP000683110"/>
    </source>
</evidence>
<keyword evidence="5" id="KW-0547">Nucleotide-binding</keyword>
<dbReference type="GeneID" id="80398342"/>
<keyword evidence="2 11" id="KW-0696">RNA-directed RNA polymerase</keyword>
<feature type="binding site" evidence="9">
    <location>
        <position position="349"/>
    </location>
    <ligand>
        <name>Mg(2+)</name>
        <dbReference type="ChEBI" id="CHEBI:18420"/>
        <label>2</label>
    </ligand>
</feature>
<evidence type="ECO:0000256" key="4">
    <source>
        <dbReference type="ARBA" id="ARBA00022695"/>
    </source>
</evidence>
<dbReference type="GO" id="GO:0000166">
    <property type="term" value="F:nucleotide binding"/>
    <property type="evidence" value="ECO:0007669"/>
    <property type="project" value="UniProtKB-KW"/>
</dbReference>
<comment type="catalytic activity">
    <reaction evidence="8">
        <text>RNA(n) + a ribonucleoside 5'-triphosphate = RNA(n+1) + diphosphate</text>
        <dbReference type="Rhea" id="RHEA:21248"/>
        <dbReference type="Rhea" id="RHEA-COMP:14527"/>
        <dbReference type="Rhea" id="RHEA-COMP:17342"/>
        <dbReference type="ChEBI" id="CHEBI:33019"/>
        <dbReference type="ChEBI" id="CHEBI:61557"/>
        <dbReference type="ChEBI" id="CHEBI:140395"/>
        <dbReference type="EC" id="2.7.7.48"/>
    </reaction>
</comment>
<keyword evidence="9" id="KW-0479">Metal-binding</keyword>
<keyword evidence="9" id="KW-0460">Magnesium</keyword>
<evidence type="ECO:0000256" key="2">
    <source>
        <dbReference type="ARBA" id="ARBA00022484"/>
    </source>
</evidence>
<dbReference type="PROSITE" id="PS50522">
    <property type="entry name" value="RDRP_PHAGE"/>
    <property type="match status" value="1"/>
</dbReference>
<feature type="domain" description="RdRp catalytic" evidence="10">
    <location>
        <begin position="250"/>
        <end position="381"/>
    </location>
</feature>
<gene>
    <name evidence="11" type="primary">SRR5466365_2_4</name>
</gene>
<organism evidence="11 12">
    <name type="scientific">ssRNA phage SRR5466365_2</name>
    <dbReference type="NCBI Taxonomy" id="2786401"/>
    <lineage>
        <taxon>Viruses</taxon>
        <taxon>Riboviria</taxon>
        <taxon>Orthornavirae</taxon>
        <taxon>Lenarviricota</taxon>
        <taxon>Leviviricetes</taxon>
        <taxon>Norzivirales</taxon>
        <taxon>Fiersviridae</taxon>
        <taxon>Gehnevirus</taxon>
        <taxon>Gehnevirus pelenecus</taxon>
    </lineage>
</organism>
<evidence type="ECO:0000256" key="5">
    <source>
        <dbReference type="ARBA" id="ARBA00022741"/>
    </source>
</evidence>
<keyword evidence="12" id="KW-1185">Reference proteome</keyword>
<evidence type="ECO:0000256" key="6">
    <source>
        <dbReference type="ARBA" id="ARBA00022953"/>
    </source>
</evidence>
<keyword evidence="4" id="KW-0548">Nucleotidyltransferase</keyword>
<dbReference type="KEGG" id="vg:80398342"/>
<name>A0A8S5L3W7_9VIRU</name>
<sequence>MDKNIYHVLRALCDAADSEISHRIAGMAKRGEWDSLQSVKLNPGDYEDAELYWRDAMCVDLLRKARIPANKSKLRVAAEQEFLLRERQCAATNARLRRYSSSHLFIETHEDERIYRTILSMRKDISTLLGPLPEDLVPRFSQGANLSDRGKLTTIPDKMSSLPTYYSRSRYLLPLWERTAWGRLHAATEPVKTDCNLFFTVPKDGLKDRGCCMESSINITLQLAVGSHLKDLLKRRWGYDLRHGQETHKYAAQWASRTGSHATIDLSSASDTVSYRLVELLLPRQWFELLDSLRAPVTSVSGKKHYLQKFSSMGNGFTFELETLIFGAICRVVQRELGAEEDDTLVFGDDIIVPTRAARGVLALLRFFGFSPNERKTFLSGAFRESCGGDFFNGVPVRAAFIEELPDEPAKWISLANSLRRVAYADDCPAPRRDFIRRAWLRCLDTIPSDIRRLRGPVHLGDIVLHDDSERWAMVPEHLHPKAKTFGDHTVSTSGWDQAYIYAWCPVPVVLPFQHWKSSVVLVCAILGLPSSGVTPRGGVSGYRVRKIPLLGLSSSLFE</sequence>
<evidence type="ECO:0000259" key="10">
    <source>
        <dbReference type="PROSITE" id="PS50522"/>
    </source>
</evidence>
<keyword evidence="3" id="KW-0808">Transferase</keyword>
<evidence type="ECO:0000256" key="9">
    <source>
        <dbReference type="PIRSR" id="PIRSR605093-1"/>
    </source>
</evidence>
<comment type="cofactor">
    <cofactor evidence="9">
        <name>Mg(2+)</name>
        <dbReference type="ChEBI" id="CHEBI:18420"/>
    </cofactor>
    <text evidence="9">Binds 2 Mg(2+) per subunit.</text>
</comment>
<keyword evidence="6" id="KW-0693">Viral RNA replication</keyword>
<evidence type="ECO:0000256" key="8">
    <source>
        <dbReference type="ARBA" id="ARBA00048744"/>
    </source>
</evidence>
<dbReference type="Pfam" id="PF03431">
    <property type="entry name" value="RNA_replicase_B"/>
    <property type="match status" value="1"/>
</dbReference>
<evidence type="ECO:0000256" key="3">
    <source>
        <dbReference type="ARBA" id="ARBA00022679"/>
    </source>
</evidence>
<feature type="binding site" evidence="9">
    <location>
        <position position="350"/>
    </location>
    <ligand>
        <name>Mg(2+)</name>
        <dbReference type="ChEBI" id="CHEBI:18420"/>
        <label>2</label>
    </ligand>
</feature>
<evidence type="ECO:0000313" key="11">
    <source>
        <dbReference type="EMBL" id="DAD52384.1"/>
    </source>
</evidence>
<dbReference type="RefSeq" id="YP_010769353.1">
    <property type="nucleotide sequence ID" value="NC_073948.1"/>
</dbReference>